<dbReference type="InterPro" id="IPR000210">
    <property type="entry name" value="BTB/POZ_dom"/>
</dbReference>
<dbReference type="OMA" id="WWILLEY"/>
<dbReference type="AlphaFoldDB" id="A0A3M6U6E2"/>
<keyword evidence="4" id="KW-1185">Reference proteome</keyword>
<dbReference type="Gene3D" id="1.25.40.420">
    <property type="match status" value="1"/>
</dbReference>
<dbReference type="Proteomes" id="UP000275408">
    <property type="component" value="Unassembled WGS sequence"/>
</dbReference>
<comment type="caution">
    <text evidence="3">The sequence shown here is derived from an EMBL/GenBank/DDBJ whole genome shotgun (WGS) entry which is preliminary data.</text>
</comment>
<dbReference type="InterPro" id="IPR011705">
    <property type="entry name" value="BACK"/>
</dbReference>
<evidence type="ECO:0000313" key="4">
    <source>
        <dbReference type="Proteomes" id="UP000275408"/>
    </source>
</evidence>
<dbReference type="SMART" id="SM00875">
    <property type="entry name" value="BACK"/>
    <property type="match status" value="1"/>
</dbReference>
<dbReference type="PANTHER" id="PTHR45774:SF3">
    <property type="entry name" value="BTB (POZ) DOMAIN-CONTAINING 2B-RELATED"/>
    <property type="match status" value="1"/>
</dbReference>
<feature type="domain" description="BTB" evidence="2">
    <location>
        <begin position="22"/>
        <end position="99"/>
    </location>
</feature>
<dbReference type="SMART" id="SM00225">
    <property type="entry name" value="BTB"/>
    <property type="match status" value="1"/>
</dbReference>
<keyword evidence="1" id="KW-0812">Transmembrane</keyword>
<dbReference type="Gene3D" id="3.30.710.10">
    <property type="entry name" value="Potassium Channel Kv1.1, Chain A"/>
    <property type="match status" value="1"/>
</dbReference>
<dbReference type="Pfam" id="PF07707">
    <property type="entry name" value="BACK"/>
    <property type="match status" value="1"/>
</dbReference>
<dbReference type="InterPro" id="IPR011333">
    <property type="entry name" value="SKP1/BTB/POZ_sf"/>
</dbReference>
<feature type="transmembrane region" description="Helical" evidence="1">
    <location>
        <begin position="49"/>
        <end position="67"/>
    </location>
</feature>
<protein>
    <recommendedName>
        <fullName evidence="2">BTB domain-containing protein</fullName>
    </recommendedName>
</protein>
<keyword evidence="1" id="KW-1133">Transmembrane helix</keyword>
<dbReference type="PROSITE" id="PS50097">
    <property type="entry name" value="BTB"/>
    <property type="match status" value="1"/>
</dbReference>
<evidence type="ECO:0000313" key="3">
    <source>
        <dbReference type="EMBL" id="RMX49104.1"/>
    </source>
</evidence>
<proteinExistence type="predicted"/>
<dbReference type="Pfam" id="PF00651">
    <property type="entry name" value="BTB"/>
    <property type="match status" value="1"/>
</dbReference>
<dbReference type="PANTHER" id="PTHR45774">
    <property type="entry name" value="BTB/POZ DOMAIN-CONTAINING"/>
    <property type="match status" value="1"/>
</dbReference>
<evidence type="ECO:0000259" key="2">
    <source>
        <dbReference type="PROSITE" id="PS50097"/>
    </source>
</evidence>
<accession>A0A3M6U6E2</accession>
<dbReference type="EMBL" id="RCHS01002172">
    <property type="protein sequence ID" value="RMX49104.1"/>
    <property type="molecule type" value="Genomic_DNA"/>
</dbReference>
<evidence type="ECO:0000256" key="1">
    <source>
        <dbReference type="SAM" id="Phobius"/>
    </source>
</evidence>
<name>A0A3M6U6E2_POCDA</name>
<reference evidence="3 4" key="1">
    <citation type="journal article" date="2018" name="Sci. Rep.">
        <title>Comparative analysis of the Pocillopora damicornis genome highlights role of immune system in coral evolution.</title>
        <authorList>
            <person name="Cunning R."/>
            <person name="Bay R.A."/>
            <person name="Gillette P."/>
            <person name="Baker A.C."/>
            <person name="Traylor-Knowles N."/>
        </authorList>
    </citation>
    <scope>NUCLEOTIDE SEQUENCE [LARGE SCALE GENOMIC DNA]</scope>
    <source>
        <strain evidence="3">RSMAS</strain>
        <tissue evidence="3">Whole animal</tissue>
    </source>
</reference>
<gene>
    <name evidence="3" type="ORF">pdam_00003896</name>
</gene>
<dbReference type="OrthoDB" id="9979965at2759"/>
<keyword evidence="1" id="KW-0472">Membrane</keyword>
<dbReference type="SUPFAM" id="SSF54695">
    <property type="entry name" value="POZ domain"/>
    <property type="match status" value="1"/>
</dbReference>
<sequence length="295" mass="34809">MFRTACNSQERAKCLLSIDKLSDVKFVVSLSLHESTTEKFRMVIPAHRFLLAIASPVFYVMFCGILAERNNYIDLSDCDYQGMMEFLRYIYTEEVGFNGDNISQLIYLAEKYMIPSLTNRCILFLREHLDSSNIFCVLKHSKLIENKSLWRSCWKFIDKEAKDVLESSEFFEMDRSDLIELVKRNTLNVKEIELFTAINKWAANQCKKLGLDTVERRQILGDDIIDNLRFPVMEENEFNVVKSTNLLTKEKTQEVLNNFADSRWPIRFLRHKRQYDSSSQRRTLYHRGQILDIFD</sequence>
<organism evidence="3 4">
    <name type="scientific">Pocillopora damicornis</name>
    <name type="common">Cauliflower coral</name>
    <name type="synonym">Millepora damicornis</name>
    <dbReference type="NCBI Taxonomy" id="46731"/>
    <lineage>
        <taxon>Eukaryota</taxon>
        <taxon>Metazoa</taxon>
        <taxon>Cnidaria</taxon>
        <taxon>Anthozoa</taxon>
        <taxon>Hexacorallia</taxon>
        <taxon>Scleractinia</taxon>
        <taxon>Astrocoeniina</taxon>
        <taxon>Pocilloporidae</taxon>
        <taxon>Pocillopora</taxon>
    </lineage>
</organism>